<gene>
    <name evidence="1" type="ORF">IJ22_03140</name>
</gene>
<dbReference type="Pfam" id="PF08868">
    <property type="entry name" value="YugN"/>
    <property type="match status" value="1"/>
</dbReference>
<accession>A0A0U2MTU4</accession>
<dbReference type="AlphaFoldDB" id="A0A0U2MTU4"/>
<dbReference type="EMBL" id="CP013652">
    <property type="protein sequence ID" value="ALS20703.1"/>
    <property type="molecule type" value="Genomic_DNA"/>
</dbReference>
<sequence>MIPLDSSLLNREENFDQVRQYLHEHEFVLGGNWDYEHGSFDRYLDEGRKVWLRIPFQVTHGVLDGDADSTDAVVQIGTPFVLKHVYNEGLDEEAQVRVSGALIDQFQEPLDKDAPVEDKWVAQAKSLLKEVEQGWSGDTSP</sequence>
<protein>
    <submittedName>
        <fullName evidence="1">YugN-like family protein</fullName>
    </submittedName>
</protein>
<evidence type="ECO:0000313" key="2">
    <source>
        <dbReference type="Proteomes" id="UP000061660"/>
    </source>
</evidence>
<name>A0A0U2MTU4_9BACL</name>
<reference evidence="1 2" key="2">
    <citation type="journal article" date="2016" name="Genome Announc.">
        <title>Complete Genome Sequences of Two Interactive Moderate Thermophiles, Paenibacillus napthalenovorans 32O-Y and Paenibacillus sp. 32O-W.</title>
        <authorList>
            <person name="Butler R.R.III."/>
            <person name="Wang J."/>
            <person name="Stark B.C."/>
            <person name="Pombert J.F."/>
        </authorList>
    </citation>
    <scope>NUCLEOTIDE SEQUENCE [LARGE SCALE GENOMIC DNA]</scope>
    <source>
        <strain evidence="1 2">32O-Y</strain>
    </source>
</reference>
<proteinExistence type="predicted"/>
<dbReference type="InterPro" id="IPR014967">
    <property type="entry name" value="Uncharacterised_YugN-like"/>
</dbReference>
<dbReference type="OrthoDB" id="2988890at2"/>
<dbReference type="Proteomes" id="UP000061660">
    <property type="component" value="Chromosome"/>
</dbReference>
<dbReference type="InterPro" id="IPR036491">
    <property type="entry name" value="YugN-like_sf"/>
</dbReference>
<dbReference type="SUPFAM" id="SSF160755">
    <property type="entry name" value="YugN-like"/>
    <property type="match status" value="1"/>
</dbReference>
<dbReference type="Gene3D" id="3.30.310.100">
    <property type="entry name" value="YugN-like"/>
    <property type="match status" value="1"/>
</dbReference>
<dbReference type="PATRIC" id="fig|162209.4.peg.331"/>
<dbReference type="RefSeq" id="WP_062406748.1">
    <property type="nucleotide sequence ID" value="NZ_CP013652.1"/>
</dbReference>
<organism evidence="1 2">
    <name type="scientific">Paenibacillus naphthalenovorans</name>
    <dbReference type="NCBI Taxonomy" id="162209"/>
    <lineage>
        <taxon>Bacteria</taxon>
        <taxon>Bacillati</taxon>
        <taxon>Bacillota</taxon>
        <taxon>Bacilli</taxon>
        <taxon>Bacillales</taxon>
        <taxon>Paenibacillaceae</taxon>
        <taxon>Paenibacillus</taxon>
    </lineage>
</organism>
<keyword evidence="2" id="KW-1185">Reference proteome</keyword>
<dbReference type="KEGG" id="pnp:IJ22_03140"/>
<evidence type="ECO:0000313" key="1">
    <source>
        <dbReference type="EMBL" id="ALS20703.1"/>
    </source>
</evidence>
<dbReference type="STRING" id="162209.IJ22_03140"/>
<reference evidence="2" key="1">
    <citation type="submission" date="2015-12" db="EMBL/GenBank/DDBJ databases">
        <title>Complete genome sequences of two moderately thermophilic Paenibacillus species.</title>
        <authorList>
            <person name="Butler R.III."/>
            <person name="Wang J."/>
            <person name="Stark B.C."/>
            <person name="Pombert J.-F."/>
        </authorList>
    </citation>
    <scope>NUCLEOTIDE SEQUENCE [LARGE SCALE GENOMIC DNA]</scope>
    <source>
        <strain evidence="2">32O-Y</strain>
    </source>
</reference>